<organism evidence="5 6">
    <name type="scientific">Sinobaca qinghaiensis</name>
    <dbReference type="NCBI Taxonomy" id="342944"/>
    <lineage>
        <taxon>Bacteria</taxon>
        <taxon>Bacillati</taxon>
        <taxon>Bacillota</taxon>
        <taxon>Bacilli</taxon>
        <taxon>Bacillales</taxon>
        <taxon>Sporolactobacillaceae</taxon>
        <taxon>Sinobaca</taxon>
    </lineage>
</organism>
<keyword evidence="3" id="KW-0560">Oxidoreductase</keyword>
<dbReference type="SUPFAM" id="SSF55103">
    <property type="entry name" value="FAD-linked oxidases, C-terminal domain"/>
    <property type="match status" value="1"/>
</dbReference>
<gene>
    <name evidence="5" type="ORF">ATL39_0360</name>
</gene>
<evidence type="ECO:0000256" key="1">
    <source>
        <dbReference type="ARBA" id="ARBA00022630"/>
    </source>
</evidence>
<dbReference type="InterPro" id="IPR016166">
    <property type="entry name" value="FAD-bd_PCMH"/>
</dbReference>
<dbReference type="PANTHER" id="PTHR11748:SF119">
    <property type="entry name" value="D-2-HYDROXYGLUTARATE DEHYDROGENASE"/>
    <property type="match status" value="1"/>
</dbReference>
<feature type="domain" description="FAD-binding PCMH-type" evidence="4">
    <location>
        <begin position="42"/>
        <end position="213"/>
    </location>
</feature>
<keyword evidence="2" id="KW-0274">FAD</keyword>
<evidence type="ECO:0000256" key="2">
    <source>
        <dbReference type="ARBA" id="ARBA00022827"/>
    </source>
</evidence>
<dbReference type="InterPro" id="IPR016169">
    <property type="entry name" value="FAD-bd_PCMH_sub2"/>
</dbReference>
<dbReference type="AlphaFoldDB" id="A0A419V869"/>
<dbReference type="PANTHER" id="PTHR11748">
    <property type="entry name" value="D-LACTATE DEHYDROGENASE"/>
    <property type="match status" value="1"/>
</dbReference>
<dbReference type="SUPFAM" id="SSF56176">
    <property type="entry name" value="FAD-binding/transporter-associated domain-like"/>
    <property type="match status" value="1"/>
</dbReference>
<keyword evidence="1" id="KW-0285">Flavoprotein</keyword>
<dbReference type="OrthoDB" id="9811261at2"/>
<dbReference type="GO" id="GO:1903457">
    <property type="term" value="P:lactate catabolic process"/>
    <property type="evidence" value="ECO:0007669"/>
    <property type="project" value="TreeGrafter"/>
</dbReference>
<protein>
    <submittedName>
        <fullName evidence="5">FAD/FMN-containing dehydrogenase</fullName>
    </submittedName>
</protein>
<dbReference type="GO" id="GO:0004458">
    <property type="term" value="F:D-lactate dehydrogenase (cytochrome) activity"/>
    <property type="evidence" value="ECO:0007669"/>
    <property type="project" value="TreeGrafter"/>
</dbReference>
<sequence length="443" mass="50844">MWVERLKNTIADQTEITSDNDTVERLSKDAYWYSPILYKELNGMKADCAVFPKNEEEVRTVVAFAVKEKIPLTVRGSGTGNYGQSIPLNGGIIIDITQMNQTVKETSASVTVQAGKKLGTLEKELRKKEKELRIFPSTFMKSTVSGFLCGGSGGIGSIRWGNLWDNNVMYVKMMTIEEDPKILHIHGEEILLFIHTYGTTGILLEAELPVEDKMEWNQYLLTFPTFQEAVDCCQYLTEQGNMPLRLLSTCEWPLPQHYKPLISYIDEGSSIVIIESTIMKKTMEKIVESQKGNMSLFIPSEKYQKGLKLSDFTWNHSTLWAHKNGENMTYLQARFDKSKLHSQIDTIKEEYGDEVQLHFEFIKIDEEITPAALPVLQFRSKERIYDIIDFFEKHGIQINDPHTYLLGFGGYNMRMDEIKKKKKAYDPYDLLNPGKIPKTREVI</sequence>
<dbReference type="InterPro" id="IPR036318">
    <property type="entry name" value="FAD-bd_PCMH-like_sf"/>
</dbReference>
<proteinExistence type="predicted"/>
<dbReference type="EMBL" id="RAPK01000006">
    <property type="protein sequence ID" value="RKD76148.1"/>
    <property type="molecule type" value="Genomic_DNA"/>
</dbReference>
<evidence type="ECO:0000259" key="4">
    <source>
        <dbReference type="PROSITE" id="PS51387"/>
    </source>
</evidence>
<name>A0A419V869_9BACL</name>
<dbReference type="RefSeq" id="WP_120191564.1">
    <property type="nucleotide sequence ID" value="NZ_RAPK01000006.1"/>
</dbReference>
<dbReference type="InterPro" id="IPR006094">
    <property type="entry name" value="Oxid_FAD_bind_N"/>
</dbReference>
<dbReference type="InterPro" id="IPR016164">
    <property type="entry name" value="FAD-linked_Oxase-like_C"/>
</dbReference>
<dbReference type="GO" id="GO:0071949">
    <property type="term" value="F:FAD binding"/>
    <property type="evidence" value="ECO:0007669"/>
    <property type="project" value="InterPro"/>
</dbReference>
<dbReference type="PROSITE" id="PS51387">
    <property type="entry name" value="FAD_PCMH"/>
    <property type="match status" value="1"/>
</dbReference>
<evidence type="ECO:0000313" key="6">
    <source>
        <dbReference type="Proteomes" id="UP000285120"/>
    </source>
</evidence>
<evidence type="ECO:0000313" key="5">
    <source>
        <dbReference type="EMBL" id="RKD76148.1"/>
    </source>
</evidence>
<keyword evidence="6" id="KW-1185">Reference proteome</keyword>
<dbReference type="Gene3D" id="3.30.465.10">
    <property type="match status" value="1"/>
</dbReference>
<dbReference type="GO" id="GO:0008720">
    <property type="term" value="F:D-lactate dehydrogenase (NAD+) activity"/>
    <property type="evidence" value="ECO:0007669"/>
    <property type="project" value="TreeGrafter"/>
</dbReference>
<accession>A0A419V869</accession>
<dbReference type="Pfam" id="PF01565">
    <property type="entry name" value="FAD_binding_4"/>
    <property type="match status" value="1"/>
</dbReference>
<reference evidence="5 6" key="1">
    <citation type="submission" date="2018-09" db="EMBL/GenBank/DDBJ databases">
        <title>Genomic Encyclopedia of Archaeal and Bacterial Type Strains, Phase II (KMG-II): from individual species to whole genera.</title>
        <authorList>
            <person name="Goeker M."/>
        </authorList>
    </citation>
    <scope>NUCLEOTIDE SEQUENCE [LARGE SCALE GENOMIC DNA]</scope>
    <source>
        <strain evidence="5 6">DSM 17008</strain>
    </source>
</reference>
<dbReference type="Proteomes" id="UP000285120">
    <property type="component" value="Unassembled WGS sequence"/>
</dbReference>
<comment type="caution">
    <text evidence="5">The sequence shown here is derived from an EMBL/GenBank/DDBJ whole genome shotgun (WGS) entry which is preliminary data.</text>
</comment>
<evidence type="ECO:0000256" key="3">
    <source>
        <dbReference type="ARBA" id="ARBA00023002"/>
    </source>
</evidence>